<dbReference type="PANTHER" id="PTHR39219">
    <property type="entry name" value="ER MEMBRANE PROTEIN COMPLEX SUBUNIT 10"/>
    <property type="match status" value="1"/>
</dbReference>
<evidence type="ECO:0008006" key="5">
    <source>
        <dbReference type="Google" id="ProtNLM"/>
    </source>
</evidence>
<feature type="chain" id="PRO_5042105414" description="ER membrane protein complex subunit 10" evidence="2">
    <location>
        <begin position="17"/>
        <end position="224"/>
    </location>
</feature>
<feature type="signal peptide" evidence="2">
    <location>
        <begin position="1"/>
        <end position="16"/>
    </location>
</feature>
<evidence type="ECO:0000256" key="2">
    <source>
        <dbReference type="SAM" id="SignalP"/>
    </source>
</evidence>
<dbReference type="Proteomes" id="UP001219525">
    <property type="component" value="Unassembled WGS sequence"/>
</dbReference>
<feature type="region of interest" description="Disordered" evidence="1">
    <location>
        <begin position="162"/>
        <end position="188"/>
    </location>
</feature>
<keyword evidence="4" id="KW-1185">Reference proteome</keyword>
<gene>
    <name evidence="3" type="ORF">GGX14DRAFT_613420</name>
</gene>
<sequence>MRTTVLLLASVPLAWAADSSYRVYHRLYQSGLPESPFTPRGTLHVPANGHASFEPSPSLSQDLTQLSDELQTVKGALYQVALELDGAAQPGQWDAVSAVKVCLLHEATSENFILHTTRGGRPYALDYFVAPTPHNGACPKKSKAPAPLLSFARNAGSLNSTVEIRSSRTPPLPELRAPPPLSPQGETVVPEPEKTLFQKYWLYGAAILIALMLSGGPEEEPAKK</sequence>
<protein>
    <recommendedName>
        <fullName evidence="5">ER membrane protein complex subunit 10</fullName>
    </recommendedName>
</protein>
<proteinExistence type="predicted"/>
<organism evidence="3 4">
    <name type="scientific">Mycena pura</name>
    <dbReference type="NCBI Taxonomy" id="153505"/>
    <lineage>
        <taxon>Eukaryota</taxon>
        <taxon>Fungi</taxon>
        <taxon>Dikarya</taxon>
        <taxon>Basidiomycota</taxon>
        <taxon>Agaricomycotina</taxon>
        <taxon>Agaricomycetes</taxon>
        <taxon>Agaricomycetidae</taxon>
        <taxon>Agaricales</taxon>
        <taxon>Marasmiineae</taxon>
        <taxon>Mycenaceae</taxon>
        <taxon>Mycena</taxon>
    </lineage>
</organism>
<accession>A0AAD6YSM6</accession>
<dbReference type="EMBL" id="JARJCW010000002">
    <property type="protein sequence ID" value="KAJ7228533.1"/>
    <property type="molecule type" value="Genomic_DNA"/>
</dbReference>
<name>A0AAD6YSM6_9AGAR</name>
<feature type="compositionally biased region" description="Pro residues" evidence="1">
    <location>
        <begin position="170"/>
        <end position="182"/>
    </location>
</feature>
<evidence type="ECO:0000313" key="4">
    <source>
        <dbReference type="Proteomes" id="UP001219525"/>
    </source>
</evidence>
<dbReference type="PANTHER" id="PTHR39219:SF1">
    <property type="entry name" value="ER MEMBRANE PROTEIN COMPLEX SUBUNIT 10"/>
    <property type="match status" value="1"/>
</dbReference>
<evidence type="ECO:0000256" key="1">
    <source>
        <dbReference type="SAM" id="MobiDB-lite"/>
    </source>
</evidence>
<dbReference type="AlphaFoldDB" id="A0AAD6YSM6"/>
<keyword evidence="2" id="KW-0732">Signal</keyword>
<evidence type="ECO:0000313" key="3">
    <source>
        <dbReference type="EMBL" id="KAJ7228533.1"/>
    </source>
</evidence>
<reference evidence="3" key="1">
    <citation type="submission" date="2023-03" db="EMBL/GenBank/DDBJ databases">
        <title>Massive genome expansion in bonnet fungi (Mycena s.s.) driven by repeated elements and novel gene families across ecological guilds.</title>
        <authorList>
            <consortium name="Lawrence Berkeley National Laboratory"/>
            <person name="Harder C.B."/>
            <person name="Miyauchi S."/>
            <person name="Viragh M."/>
            <person name="Kuo A."/>
            <person name="Thoen E."/>
            <person name="Andreopoulos B."/>
            <person name="Lu D."/>
            <person name="Skrede I."/>
            <person name="Drula E."/>
            <person name="Henrissat B."/>
            <person name="Morin E."/>
            <person name="Kohler A."/>
            <person name="Barry K."/>
            <person name="LaButti K."/>
            <person name="Morin E."/>
            <person name="Salamov A."/>
            <person name="Lipzen A."/>
            <person name="Mereny Z."/>
            <person name="Hegedus B."/>
            <person name="Baldrian P."/>
            <person name="Stursova M."/>
            <person name="Weitz H."/>
            <person name="Taylor A."/>
            <person name="Grigoriev I.V."/>
            <person name="Nagy L.G."/>
            <person name="Martin F."/>
            <person name="Kauserud H."/>
        </authorList>
    </citation>
    <scope>NUCLEOTIDE SEQUENCE</scope>
    <source>
        <strain evidence="3">9144</strain>
    </source>
</reference>
<dbReference type="CDD" id="cd22209">
    <property type="entry name" value="EMC10"/>
    <property type="match status" value="1"/>
</dbReference>
<comment type="caution">
    <text evidence="3">The sequence shown here is derived from an EMBL/GenBank/DDBJ whole genome shotgun (WGS) entry which is preliminary data.</text>
</comment>